<evidence type="ECO:0000313" key="4">
    <source>
        <dbReference type="Proteomes" id="UP000184164"/>
    </source>
</evidence>
<keyword evidence="4" id="KW-1185">Reference proteome</keyword>
<organism evidence="3 4">
    <name type="scientific">Mariniphaga anaerophila</name>
    <dbReference type="NCBI Taxonomy" id="1484053"/>
    <lineage>
        <taxon>Bacteria</taxon>
        <taxon>Pseudomonadati</taxon>
        <taxon>Bacteroidota</taxon>
        <taxon>Bacteroidia</taxon>
        <taxon>Marinilabiliales</taxon>
        <taxon>Prolixibacteraceae</taxon>
        <taxon>Mariniphaga</taxon>
    </lineage>
</organism>
<feature type="region of interest" description="Disordered" evidence="1">
    <location>
        <begin position="63"/>
        <end position="86"/>
    </location>
</feature>
<dbReference type="AlphaFoldDB" id="A0A1M4ZWR6"/>
<evidence type="ECO:0000313" key="3">
    <source>
        <dbReference type="EMBL" id="SHF22441.1"/>
    </source>
</evidence>
<protein>
    <submittedName>
        <fullName evidence="3">Neutral/alkaline non-lysosomal ceramidase, N-terminal</fullName>
    </submittedName>
</protein>
<sequence>MKKGLKIFGGILILALVGISFWCSSNMKDRHPGYNADLKILNNSSSELNAGFAAVAITPEVPDRWEDKNNDGKYKPKDGDSFTDGNNNGKFDPVWIAGFSNNKPANGVHDDTWARTMVMDDGKTRVAIVVLDVIGFMHDDVVDVRKMLPADLGLTYTIVASTHTHEGPDLMGMWGKSPLRSGVAPEYMQFVKEQTVKSVVTAVENLRPAQLEISQDLTGAASQVKDTRKPEVFDSGLRFIKAVDKESGATLGSLLSWGNHPETLWSGNLLVSSDFPHFFREGVEKGVSNGDSLVKQGIGGVAVFANGAVGGLMCTHRSHPITDPFTGEELLEPSFEKAAAQGNQLSLLALDAMEKPAEVIETAGISLVVRTLQLPIKNKLFKLATAIGILNRGTWGWMKMRTELAVLKIGPISLVTIPGEIYPEIVNGGVEAPEGNDFGIEPVEVPPVREMMPGKYKFVIGLANDEIGYIVPKSQWDVKAPFTYGRDSSPYGEENSPGPETAPVLHSNLMEMLKELGE</sequence>
<proteinExistence type="predicted"/>
<dbReference type="Proteomes" id="UP000184164">
    <property type="component" value="Unassembled WGS sequence"/>
</dbReference>
<dbReference type="InterPro" id="IPR031329">
    <property type="entry name" value="NEUT/ALK_ceramidase_N"/>
</dbReference>
<dbReference type="EMBL" id="FQUM01000004">
    <property type="protein sequence ID" value="SHF22441.1"/>
    <property type="molecule type" value="Genomic_DNA"/>
</dbReference>
<dbReference type="STRING" id="1484053.SAMN05444274_104101"/>
<feature type="domain" description="Neutral/alkaline non-lysosomal ceramidase N-terminal" evidence="2">
    <location>
        <begin position="95"/>
        <end position="310"/>
    </location>
</feature>
<feature type="compositionally biased region" description="Basic and acidic residues" evidence="1">
    <location>
        <begin position="63"/>
        <end position="80"/>
    </location>
</feature>
<evidence type="ECO:0000256" key="1">
    <source>
        <dbReference type="SAM" id="MobiDB-lite"/>
    </source>
</evidence>
<dbReference type="RefSeq" id="WP_073001072.1">
    <property type="nucleotide sequence ID" value="NZ_FQUM01000004.1"/>
</dbReference>
<name>A0A1M4ZWR6_9BACT</name>
<accession>A0A1M4ZWR6</accession>
<gene>
    <name evidence="3" type="ORF">SAMN05444274_104101</name>
</gene>
<reference evidence="3 4" key="1">
    <citation type="submission" date="2016-11" db="EMBL/GenBank/DDBJ databases">
        <authorList>
            <person name="Jaros S."/>
            <person name="Januszkiewicz K."/>
            <person name="Wedrychowicz H."/>
        </authorList>
    </citation>
    <scope>NUCLEOTIDE SEQUENCE [LARGE SCALE GENOMIC DNA]</scope>
    <source>
        <strain evidence="3 4">DSM 26910</strain>
    </source>
</reference>
<dbReference type="Pfam" id="PF04734">
    <property type="entry name" value="Ceramidase_alk"/>
    <property type="match status" value="1"/>
</dbReference>
<evidence type="ECO:0000259" key="2">
    <source>
        <dbReference type="Pfam" id="PF04734"/>
    </source>
</evidence>
<dbReference type="OrthoDB" id="9809781at2"/>